<organism evidence="2 3">
    <name type="scientific">Epilithonimonas hominis</name>
    <dbReference type="NCBI Taxonomy" id="420404"/>
    <lineage>
        <taxon>Bacteria</taxon>
        <taxon>Pseudomonadati</taxon>
        <taxon>Bacteroidota</taxon>
        <taxon>Flavobacteriia</taxon>
        <taxon>Flavobacteriales</taxon>
        <taxon>Weeksellaceae</taxon>
        <taxon>Chryseobacterium group</taxon>
        <taxon>Epilithonimonas</taxon>
    </lineage>
</organism>
<dbReference type="Proteomes" id="UP000267623">
    <property type="component" value="Unassembled WGS sequence"/>
</dbReference>
<comment type="caution">
    <text evidence="2">The sequence shown here is derived from an EMBL/GenBank/DDBJ whole genome shotgun (WGS) entry which is preliminary data.</text>
</comment>
<proteinExistence type="predicted"/>
<dbReference type="EMBL" id="RJTU01000043">
    <property type="protein sequence ID" value="ROI13808.1"/>
    <property type="molecule type" value="Genomic_DNA"/>
</dbReference>
<protein>
    <submittedName>
        <fullName evidence="2">Uncharacterized protein</fullName>
    </submittedName>
</protein>
<accession>A0A3N0X922</accession>
<feature type="compositionally biased region" description="Basic and acidic residues" evidence="1">
    <location>
        <begin position="122"/>
        <end position="131"/>
    </location>
</feature>
<name>A0A3N0X922_9FLAO</name>
<evidence type="ECO:0000313" key="2">
    <source>
        <dbReference type="EMBL" id="ROI13808.1"/>
    </source>
</evidence>
<reference evidence="3" key="1">
    <citation type="submission" date="2018-11" db="EMBL/GenBank/DDBJ databases">
        <title>Proposal to divide the Flavobacteriaceae and reorganize its genera based on Amino Acid Identity values calculated from whole genome sequences.</title>
        <authorList>
            <person name="Nicholson A.C."/>
            <person name="Gulvik C.A."/>
            <person name="Whitney A.M."/>
            <person name="Humrighouse B.W."/>
            <person name="Bell M."/>
            <person name="Holmes B."/>
            <person name="Steigerwalt A."/>
            <person name="Villarma A."/>
            <person name="Sheth M."/>
            <person name="Batra D."/>
            <person name="Pryor J."/>
            <person name="Bernardet J.-F."/>
            <person name="Hugo C."/>
            <person name="Kampfer P."/>
            <person name="Newman J."/>
            <person name="Mcquiston J."/>
        </authorList>
    </citation>
    <scope>NUCLEOTIDE SEQUENCE [LARGE SCALE GENOMIC DNA]</scope>
    <source>
        <strain evidence="3">DSM 22165</strain>
    </source>
</reference>
<gene>
    <name evidence="2" type="ORF">EGH73_06350</name>
</gene>
<evidence type="ECO:0000313" key="3">
    <source>
        <dbReference type="Proteomes" id="UP000267623"/>
    </source>
</evidence>
<dbReference type="AlphaFoldDB" id="A0A3N0X922"/>
<feature type="region of interest" description="Disordered" evidence="1">
    <location>
        <begin position="91"/>
        <end position="137"/>
    </location>
</feature>
<sequence>MINNFYIFRHRLIIIFIIDEKPKTSHIRKIKRHRNENDDEILDKFKEQLFARTRIKILESVILQHINQPADNQKHRNNNVDKHKSCGEIIINGSGMLQRARTGMRNEADKEENEMDSNSQKQHPDDSRVPDIGKSLQ</sequence>
<evidence type="ECO:0000256" key="1">
    <source>
        <dbReference type="SAM" id="MobiDB-lite"/>
    </source>
</evidence>